<evidence type="ECO:0000313" key="4">
    <source>
        <dbReference type="Proteomes" id="UP001634747"/>
    </source>
</evidence>
<dbReference type="Gene3D" id="3.40.50.720">
    <property type="entry name" value="NAD(P)-binding Rossmann-like Domain"/>
    <property type="match status" value="1"/>
</dbReference>
<comment type="similarity">
    <text evidence="1">Belongs to the zinc-containing alcohol dehydrogenase family. Quinone oxidoreductase subfamily.</text>
</comment>
<dbReference type="InterPro" id="IPR011032">
    <property type="entry name" value="GroES-like_sf"/>
</dbReference>
<proteinExistence type="inferred from homology"/>
<comment type="caution">
    <text evidence="3">The sequence shown here is derived from an EMBL/GenBank/DDBJ whole genome shotgun (WGS) entry which is preliminary data.</text>
</comment>
<dbReference type="RefSeq" id="WP_263414600.1">
    <property type="nucleotide sequence ID" value="NZ_BAABBH010000001.1"/>
</dbReference>
<dbReference type="InterPro" id="IPR052585">
    <property type="entry name" value="Lipid_raft_assoc_Zn_ADH"/>
</dbReference>
<dbReference type="Pfam" id="PF13602">
    <property type="entry name" value="ADH_zinc_N_2"/>
    <property type="match status" value="1"/>
</dbReference>
<evidence type="ECO:0000259" key="2">
    <source>
        <dbReference type="SMART" id="SM00829"/>
    </source>
</evidence>
<keyword evidence="1" id="KW-0862">Zinc</keyword>
<dbReference type="EMBL" id="JBJYXY010000001">
    <property type="protein sequence ID" value="MFN2977230.1"/>
    <property type="molecule type" value="Genomic_DNA"/>
</dbReference>
<dbReference type="InterPro" id="IPR013154">
    <property type="entry name" value="ADH-like_N"/>
</dbReference>
<dbReference type="SUPFAM" id="SSF50129">
    <property type="entry name" value="GroES-like"/>
    <property type="match status" value="1"/>
</dbReference>
<dbReference type="Proteomes" id="UP001634747">
    <property type="component" value="Unassembled WGS sequence"/>
</dbReference>
<reference evidence="3 4" key="1">
    <citation type="submission" date="2024-12" db="EMBL/GenBank/DDBJ databases">
        <authorList>
            <person name="Lee Y."/>
        </authorList>
    </citation>
    <scope>NUCLEOTIDE SEQUENCE [LARGE SCALE GENOMIC DNA]</scope>
    <source>
        <strain evidence="3 4">03SUJ4</strain>
    </source>
</reference>
<evidence type="ECO:0000313" key="3">
    <source>
        <dbReference type="EMBL" id="MFN2977230.1"/>
    </source>
</evidence>
<feature type="domain" description="Enoyl reductase (ER)" evidence="2">
    <location>
        <begin position="10"/>
        <end position="339"/>
    </location>
</feature>
<evidence type="ECO:0000256" key="1">
    <source>
        <dbReference type="RuleBase" id="RU364000"/>
    </source>
</evidence>
<dbReference type="Gene3D" id="3.90.180.10">
    <property type="entry name" value="Medium-chain alcohol dehydrogenases, catalytic domain"/>
    <property type="match status" value="1"/>
</dbReference>
<protein>
    <recommendedName>
        <fullName evidence="1">Zinc-type alcohol dehydrogenase-like protein</fullName>
    </recommendedName>
</protein>
<accession>A0ABW9KQR7</accession>
<sequence length="341" mass="36963">MKAVGYTLPSPIEAPEALLDIEVPEPEIGPRDLLVEIKAVSVNPVDVKVRAGTPPEPGSEYKVLGYDAAGVVVRRGRDCSLFKVGDEVWYAGSIARQGTNAQFHAVDERIVGSKPKSIGFAEAAALPLTAITAWELLFDRLGIDQFKGAQAHQRKGVLLVIGGAGGVGSILTQIASKLTALTVVATASRAETVQWCYGNGAHFVIDHHRPMLQQMEELKFPQAEYIAALTGTEQHFPELAKIVAPQGKIGIIDDPKHLDVKLLKRKSASLHWEFMFTRPVFGTQDILRQHDLLTEVARLVDLGTLRTTVTQHLGAINAQHLRRAHAMQESGTAMGKTVLGV</sequence>
<gene>
    <name evidence="3" type="ORF">ACK2TP_15780</name>
</gene>
<dbReference type="SUPFAM" id="SSF51735">
    <property type="entry name" value="NAD(P)-binding Rossmann-fold domains"/>
    <property type="match status" value="1"/>
</dbReference>
<dbReference type="PANTHER" id="PTHR43482:SF1">
    <property type="entry name" value="PROTEIN AST1-RELATED"/>
    <property type="match status" value="1"/>
</dbReference>
<keyword evidence="4" id="KW-1185">Reference proteome</keyword>
<keyword evidence="1" id="KW-0560">Oxidoreductase</keyword>
<dbReference type="InterPro" id="IPR036291">
    <property type="entry name" value="NAD(P)-bd_dom_sf"/>
</dbReference>
<dbReference type="InterPro" id="IPR014182">
    <property type="entry name" value="ADH_Zn_typ-1"/>
</dbReference>
<keyword evidence="1" id="KW-0479">Metal-binding</keyword>
<dbReference type="PANTHER" id="PTHR43482">
    <property type="entry name" value="PROTEIN AST1-RELATED"/>
    <property type="match status" value="1"/>
</dbReference>
<name>A0ABW9KQR7_9BACT</name>
<dbReference type="SMART" id="SM00829">
    <property type="entry name" value="PKS_ER"/>
    <property type="match status" value="1"/>
</dbReference>
<dbReference type="NCBIfam" id="TIGR02817">
    <property type="entry name" value="adh_fam_1"/>
    <property type="match status" value="1"/>
</dbReference>
<dbReference type="InterPro" id="IPR020843">
    <property type="entry name" value="ER"/>
</dbReference>
<dbReference type="Pfam" id="PF08240">
    <property type="entry name" value="ADH_N"/>
    <property type="match status" value="1"/>
</dbReference>
<dbReference type="CDD" id="cd08252">
    <property type="entry name" value="AL_MDR"/>
    <property type="match status" value="1"/>
</dbReference>
<organism evidence="3 4">
    <name type="scientific">Terriglobus aquaticus</name>
    <dbReference type="NCBI Taxonomy" id="940139"/>
    <lineage>
        <taxon>Bacteria</taxon>
        <taxon>Pseudomonadati</taxon>
        <taxon>Acidobacteriota</taxon>
        <taxon>Terriglobia</taxon>
        <taxon>Terriglobales</taxon>
        <taxon>Acidobacteriaceae</taxon>
        <taxon>Terriglobus</taxon>
    </lineage>
</organism>